<dbReference type="Pfam" id="PF00860">
    <property type="entry name" value="Xan_ur_permease"/>
    <property type="match status" value="4"/>
</dbReference>
<comment type="caution">
    <text evidence="8">The sequence shown here is derived from an EMBL/GenBank/DDBJ whole genome shotgun (WGS) entry which is preliminary data.</text>
</comment>
<feature type="transmembrane region" description="Helical" evidence="7">
    <location>
        <begin position="1306"/>
        <end position="1324"/>
    </location>
</feature>
<feature type="transmembrane region" description="Helical" evidence="7">
    <location>
        <begin position="1144"/>
        <end position="1164"/>
    </location>
</feature>
<keyword evidence="9" id="KW-1185">Reference proteome</keyword>
<comment type="similarity">
    <text evidence="2">Belongs to the nucleobase:cation symporter-2 (NCS2) (TC 2.A.40) family.</text>
</comment>
<dbReference type="STRING" id="48709.A0A1D2MFX7"/>
<feature type="region of interest" description="Disordered" evidence="6">
    <location>
        <begin position="1"/>
        <end position="23"/>
    </location>
</feature>
<feature type="transmembrane region" description="Helical" evidence="7">
    <location>
        <begin position="418"/>
        <end position="440"/>
    </location>
</feature>
<feature type="transmembrane region" description="Helical" evidence="7">
    <location>
        <begin position="477"/>
        <end position="494"/>
    </location>
</feature>
<accession>A0A1D2MFX7</accession>
<dbReference type="OrthoDB" id="1641903at2759"/>
<dbReference type="GO" id="GO:0022857">
    <property type="term" value="F:transmembrane transporter activity"/>
    <property type="evidence" value="ECO:0007669"/>
    <property type="project" value="InterPro"/>
</dbReference>
<feature type="transmembrane region" description="Helical" evidence="7">
    <location>
        <begin position="235"/>
        <end position="253"/>
    </location>
</feature>
<evidence type="ECO:0000313" key="9">
    <source>
        <dbReference type="Proteomes" id="UP000094527"/>
    </source>
</evidence>
<evidence type="ECO:0000256" key="2">
    <source>
        <dbReference type="ARBA" id="ARBA00008821"/>
    </source>
</evidence>
<evidence type="ECO:0000313" key="8">
    <source>
        <dbReference type="EMBL" id="ODM91900.1"/>
    </source>
</evidence>
<dbReference type="GO" id="GO:0016020">
    <property type="term" value="C:membrane"/>
    <property type="evidence" value="ECO:0007669"/>
    <property type="project" value="UniProtKB-SubCell"/>
</dbReference>
<feature type="transmembrane region" description="Helical" evidence="7">
    <location>
        <begin position="183"/>
        <end position="204"/>
    </location>
</feature>
<name>A0A1D2MFX7_ORCCI</name>
<evidence type="ECO:0000256" key="4">
    <source>
        <dbReference type="ARBA" id="ARBA00022989"/>
    </source>
</evidence>
<feature type="transmembrane region" description="Helical" evidence="7">
    <location>
        <begin position="1279"/>
        <end position="1300"/>
    </location>
</feature>
<feature type="transmembrane region" description="Helical" evidence="7">
    <location>
        <begin position="70"/>
        <end position="99"/>
    </location>
</feature>
<dbReference type="EMBL" id="LJIJ01001383">
    <property type="protein sequence ID" value="ODM91900.1"/>
    <property type="molecule type" value="Genomic_DNA"/>
</dbReference>
<evidence type="ECO:0000256" key="1">
    <source>
        <dbReference type="ARBA" id="ARBA00004141"/>
    </source>
</evidence>
<evidence type="ECO:0000256" key="3">
    <source>
        <dbReference type="ARBA" id="ARBA00022692"/>
    </source>
</evidence>
<keyword evidence="3 7" id="KW-0812">Transmembrane</keyword>
<feature type="transmembrane region" description="Helical" evidence="7">
    <location>
        <begin position="786"/>
        <end position="804"/>
    </location>
</feature>
<dbReference type="PANTHER" id="PTHR11119">
    <property type="entry name" value="XANTHINE-URACIL / VITAMIN C PERMEASE FAMILY MEMBER"/>
    <property type="match status" value="1"/>
</dbReference>
<evidence type="ECO:0000256" key="6">
    <source>
        <dbReference type="SAM" id="MobiDB-lite"/>
    </source>
</evidence>
<protein>
    <submittedName>
        <fullName evidence="8">Solute carrier family 23 member 1</fullName>
    </submittedName>
</protein>
<sequence length="1385" mass="152286">MVTTDNGRENGVQSRTPSAQSTPQSPVFIISKELPDTVISANGNIDKMTEKHETTEEEPLLYGLLDVPPWYISIFLGFQHYLEMIAVAVAVPFLLTPALCMEDDDPDKANIISTLVFMSGIITVLQSTVGTMLPIVQGGSFSYLVPSLAIMNLPRWKCPDMSGMSPEEKTEEWQVRMREIQGAIIFAALFETIFALTGCIGFFTKFITPITVAPAITLIGLSLFKNVTDQCSKNYYVAGAMCLLLIIFSQHLRNWKIPTPWGSRGPDGKKSKFPVFQVFPVLLSLIIVWGVCGILTAAELLPEGDPARVDAKKKIFLKAKWFRIPYPFQWGIPTVSIGAVLGVLCGVMTSTIESIGDYYACATIVKTTVPPEHAMNRGIFMEGFGCVMSGIMGSGNASTSYSNNIGTIVVTKVASRRVIQVAGVIMIALSLVGKAGAIFVALPDPILGGMFLFLFPLIMAVGIGTLGEVNLESSRNIFIVSFSIFFGLAVSQWMNAHTGIISTGTPDLDSLIQILLSTGMFVAGFTAFILDNTISGTDEERGLTGRHAAEAASKICRDTSYDLPFGMSIVKKLKFCKWLPISPTYEQHPIKLFKCCNVDKDGFDSSNSLPTYNSATGNGRIQNHNSVLWNNALDELLFGLQDVPPWYITICLGLQHNLEMITSAIAVPFLLTPSLCMESDDPDKGNIISTLIFMSGIITILQSTIGTTLPIIQGSSISYLLPSLAIMSLPKWKCPNLDGMSPEQKTEEWQIRMREIQGAILFASMFEILIAVTGCIGYLTKFITPITIAPAITLIGLSLFNNVMVECSKNYYVAGSMVVLLIIFSQHLRNIEIPVPWGSRGGGRKLSRFPVFQVFPILFALITVWCVCAILTFLEYLPEGDPARVDVKRRIIEETPWIRIPYPCKNTIQKIQNWGIPTVSIGAVVGVLCGVLTSTVESMGDYCCCANVIRKKIIHQSCYNCLHDRYKHSHIIIGAPVPPEHAMNRGIFVEGLGCVLSAIFGTGNASTSYSSNIGTLAVTKVGSRRVIQVAGVIMVCLGLVGKAGSIFVSLPDPILGECFCSCSFGHGCWACNFERCQLGVIQKYIYCQLQYILGIGKFYLTNMLTLMHCSLKISHCPLDDNQAISQWINTHPGLINTGTLELDSLIQILLSTGMFVAGFTAFILDNTISEIEEEEALLYGLNDVPPSVAIPFLLTPELCMEDDDPAKGKIISSLIFMSGIITILQCVVEQLCQLGTRWISPSIPLYYEFTKMEVSQFGWNEPRQKTEEWQIRMREIQGAILFASMFETIFALTGCIGYFTKFITPITVAPAITLIGLSLFKNVMIECSKNYYVSGSFHCQLDFVTEWLLLIIFFATSSQSQDAPTVEQQITQRKAKTFLSSKFFQ</sequence>
<keyword evidence="4 7" id="KW-1133">Transmembrane helix</keyword>
<evidence type="ECO:0000256" key="7">
    <source>
        <dbReference type="SAM" id="Phobius"/>
    </source>
</evidence>
<comment type="subcellular location">
    <subcellularLocation>
        <location evidence="1">Membrane</location>
        <topology evidence="1">Multi-pass membrane protein</topology>
    </subcellularLocation>
</comment>
<feature type="transmembrane region" description="Helical" evidence="7">
    <location>
        <begin position="849"/>
        <end position="874"/>
    </location>
</feature>
<dbReference type="OMA" id="IGIGCIN"/>
<feature type="transmembrane region" description="Helical" evidence="7">
    <location>
        <begin position="273"/>
        <end position="298"/>
    </location>
</feature>
<feature type="transmembrane region" description="Helical" evidence="7">
    <location>
        <begin position="1026"/>
        <end position="1047"/>
    </location>
</feature>
<dbReference type="Proteomes" id="UP000094527">
    <property type="component" value="Unassembled WGS sequence"/>
</dbReference>
<feature type="transmembrane region" description="Helical" evidence="7">
    <location>
        <begin position="811"/>
        <end position="829"/>
    </location>
</feature>
<feature type="transmembrane region" description="Helical" evidence="7">
    <location>
        <begin position="210"/>
        <end position="228"/>
    </location>
</feature>
<feature type="transmembrane region" description="Helical" evidence="7">
    <location>
        <begin position="111"/>
        <end position="129"/>
    </location>
</feature>
<proteinExistence type="inferred from homology"/>
<keyword evidence="5 7" id="KW-0472">Membrane</keyword>
<feature type="transmembrane region" description="Helical" evidence="7">
    <location>
        <begin position="446"/>
        <end position="465"/>
    </location>
</feature>
<organism evidence="8 9">
    <name type="scientific">Orchesella cincta</name>
    <name type="common">Springtail</name>
    <name type="synonym">Podura cincta</name>
    <dbReference type="NCBI Taxonomy" id="48709"/>
    <lineage>
        <taxon>Eukaryota</taxon>
        <taxon>Metazoa</taxon>
        <taxon>Ecdysozoa</taxon>
        <taxon>Arthropoda</taxon>
        <taxon>Hexapoda</taxon>
        <taxon>Collembola</taxon>
        <taxon>Entomobryomorpha</taxon>
        <taxon>Entomobryoidea</taxon>
        <taxon>Orchesellidae</taxon>
        <taxon>Orchesellinae</taxon>
        <taxon>Orchesella</taxon>
    </lineage>
</organism>
<dbReference type="InterPro" id="IPR006043">
    <property type="entry name" value="NCS2"/>
</dbReference>
<gene>
    <name evidence="8" type="ORF">Ocin01_14781</name>
</gene>
<feature type="transmembrane region" description="Helical" evidence="7">
    <location>
        <begin position="759"/>
        <end position="780"/>
    </location>
</feature>
<evidence type="ECO:0000256" key="5">
    <source>
        <dbReference type="ARBA" id="ARBA00023136"/>
    </source>
</evidence>
<reference evidence="8 9" key="1">
    <citation type="journal article" date="2016" name="Genome Biol. Evol.">
        <title>Gene Family Evolution Reflects Adaptation to Soil Environmental Stressors in the Genome of the Collembolan Orchesella cincta.</title>
        <authorList>
            <person name="Faddeeva-Vakhrusheva A."/>
            <person name="Derks M.F."/>
            <person name="Anvar S.Y."/>
            <person name="Agamennone V."/>
            <person name="Suring W."/>
            <person name="Smit S."/>
            <person name="van Straalen N.M."/>
            <person name="Roelofs D."/>
        </authorList>
    </citation>
    <scope>NUCLEOTIDE SEQUENCE [LARGE SCALE GENOMIC DNA]</scope>
    <source>
        <tissue evidence="8">Mixed pool</tissue>
    </source>
</reference>
<feature type="transmembrane region" description="Helical" evidence="7">
    <location>
        <begin position="510"/>
        <end position="530"/>
    </location>
</feature>